<dbReference type="GO" id="GO:0000160">
    <property type="term" value="P:phosphorelay signal transduction system"/>
    <property type="evidence" value="ECO:0007669"/>
    <property type="project" value="InterPro"/>
</dbReference>
<comment type="caution">
    <text evidence="1">The sequence shown here is derived from an EMBL/GenBank/DDBJ whole genome shotgun (WGS) entry which is preliminary data.</text>
</comment>
<sequence length="151" mass="16466">MRLVVPHRHRDETSDGGGSRRRAARAFAWSTSEYIDEAAFAALLVDMSGDDESTRRFVEDFVSLWETRAQRLTNAFAEEETEAAYVVLLSIRASARMLGAIPLEAAALRMLAALQTTELLACSVQIADVLELGENSCLALTARLAHPPACA</sequence>
<evidence type="ECO:0008006" key="3">
    <source>
        <dbReference type="Google" id="ProtNLM"/>
    </source>
</evidence>
<evidence type="ECO:0000313" key="1">
    <source>
        <dbReference type="EMBL" id="NYJ20407.1"/>
    </source>
</evidence>
<name>A0A7Z0J6D4_9MICO</name>
<organism evidence="1 2">
    <name type="scientific">Glaciibacter psychrotolerans</name>
    <dbReference type="NCBI Taxonomy" id="670054"/>
    <lineage>
        <taxon>Bacteria</taxon>
        <taxon>Bacillati</taxon>
        <taxon>Actinomycetota</taxon>
        <taxon>Actinomycetes</taxon>
        <taxon>Micrococcales</taxon>
        <taxon>Microbacteriaceae</taxon>
        <taxon>Glaciibacter</taxon>
    </lineage>
</organism>
<dbReference type="Proteomes" id="UP000537260">
    <property type="component" value="Unassembled WGS sequence"/>
</dbReference>
<accession>A0A7Z0J6D4</accession>
<dbReference type="Gene3D" id="1.20.120.160">
    <property type="entry name" value="HPT domain"/>
    <property type="match status" value="1"/>
</dbReference>
<gene>
    <name evidence="1" type="ORF">HNR05_002198</name>
</gene>
<dbReference type="RefSeq" id="WP_179579023.1">
    <property type="nucleotide sequence ID" value="NZ_JACCFM010000001.1"/>
</dbReference>
<dbReference type="SUPFAM" id="SSF47226">
    <property type="entry name" value="Histidine-containing phosphotransfer domain, HPT domain"/>
    <property type="match status" value="1"/>
</dbReference>
<protein>
    <recommendedName>
        <fullName evidence="3">Hpt domain-containing protein</fullName>
    </recommendedName>
</protein>
<keyword evidence="2" id="KW-1185">Reference proteome</keyword>
<dbReference type="AlphaFoldDB" id="A0A7Z0J6D4"/>
<dbReference type="EMBL" id="JACCFM010000001">
    <property type="protein sequence ID" value="NYJ20407.1"/>
    <property type="molecule type" value="Genomic_DNA"/>
</dbReference>
<proteinExistence type="predicted"/>
<reference evidence="1 2" key="1">
    <citation type="submission" date="2020-07" db="EMBL/GenBank/DDBJ databases">
        <title>Sequencing the genomes of 1000 actinobacteria strains.</title>
        <authorList>
            <person name="Klenk H.-P."/>
        </authorList>
    </citation>
    <scope>NUCLEOTIDE SEQUENCE [LARGE SCALE GENOMIC DNA]</scope>
    <source>
        <strain evidence="1 2">LI1</strain>
    </source>
</reference>
<evidence type="ECO:0000313" key="2">
    <source>
        <dbReference type="Proteomes" id="UP000537260"/>
    </source>
</evidence>
<dbReference type="InterPro" id="IPR036641">
    <property type="entry name" value="HPT_dom_sf"/>
</dbReference>